<organism evidence="1 2">
    <name type="scientific">Ameca splendens</name>
    <dbReference type="NCBI Taxonomy" id="208324"/>
    <lineage>
        <taxon>Eukaryota</taxon>
        <taxon>Metazoa</taxon>
        <taxon>Chordata</taxon>
        <taxon>Craniata</taxon>
        <taxon>Vertebrata</taxon>
        <taxon>Euteleostomi</taxon>
        <taxon>Actinopterygii</taxon>
        <taxon>Neopterygii</taxon>
        <taxon>Teleostei</taxon>
        <taxon>Neoteleostei</taxon>
        <taxon>Acanthomorphata</taxon>
        <taxon>Ovalentaria</taxon>
        <taxon>Atherinomorphae</taxon>
        <taxon>Cyprinodontiformes</taxon>
        <taxon>Goodeidae</taxon>
        <taxon>Ameca</taxon>
    </lineage>
</organism>
<sequence length="125" mass="13688">MMISFSFTEIEGGLTVLRAQLLAAALQSAARCWNIACDRRSLAVLTPLPVHTHYTHTYTHTYTPTCMLLLPPAPPAHVLLCGLCLPTSLQQGTSVHTSNLKFAQSMTSFIVRLTSRAGMLLKSQF</sequence>
<dbReference type="Proteomes" id="UP001469553">
    <property type="component" value="Unassembled WGS sequence"/>
</dbReference>
<evidence type="ECO:0008006" key="3">
    <source>
        <dbReference type="Google" id="ProtNLM"/>
    </source>
</evidence>
<keyword evidence="2" id="KW-1185">Reference proteome</keyword>
<evidence type="ECO:0000313" key="1">
    <source>
        <dbReference type="EMBL" id="MEQ2290621.1"/>
    </source>
</evidence>
<name>A0ABV0YA78_9TELE</name>
<reference evidence="1 2" key="1">
    <citation type="submission" date="2021-06" db="EMBL/GenBank/DDBJ databases">
        <authorList>
            <person name="Palmer J.M."/>
        </authorList>
    </citation>
    <scope>NUCLEOTIDE SEQUENCE [LARGE SCALE GENOMIC DNA]</scope>
    <source>
        <strain evidence="1 2">AS_MEX2019</strain>
        <tissue evidence="1">Muscle</tissue>
    </source>
</reference>
<proteinExistence type="predicted"/>
<protein>
    <recommendedName>
        <fullName evidence="3">Secreted protein</fullName>
    </recommendedName>
</protein>
<evidence type="ECO:0000313" key="2">
    <source>
        <dbReference type="Proteomes" id="UP001469553"/>
    </source>
</evidence>
<comment type="caution">
    <text evidence="1">The sequence shown here is derived from an EMBL/GenBank/DDBJ whole genome shotgun (WGS) entry which is preliminary data.</text>
</comment>
<gene>
    <name evidence="1" type="ORF">AMECASPLE_005064</name>
</gene>
<dbReference type="EMBL" id="JAHRIP010028439">
    <property type="protein sequence ID" value="MEQ2290621.1"/>
    <property type="molecule type" value="Genomic_DNA"/>
</dbReference>
<accession>A0ABV0YA78</accession>